<evidence type="ECO:0000256" key="2">
    <source>
        <dbReference type="ARBA" id="ARBA00022679"/>
    </source>
</evidence>
<name>A0A0S7WSZ9_UNCT6</name>
<dbReference type="CDD" id="cd16913">
    <property type="entry name" value="YkuD_like"/>
    <property type="match status" value="1"/>
</dbReference>
<sequence length="548" mass="62238">MALACANGGAAQTLPDQVDERLRARLEAAGVPARAVVGDELVYASIALPRFYEIRTYRPAWSDDSGPTADTDSLVAAIRDADREGLESEHYHLAEIVETLKEIRENQALRRPLDPRRLADLDLLLTDAFLLYASHLLAGRVNPETIDPEWHANRRDSDLSVVLQDALASGRFRDTLEQLLPHHVGYRRLRQTLAQYRELAAQGGWQKVPEGPKMEKGDRGDRIRLLRSRMEAAGAPVRTAASHDDLFDEALEQTVRTFQRRYGLDVDGVVGQATLAALNIPVEARIDQIEVNLERWRWLPQELGPRHVIINIANFDLDVVEGGRTVLSMLAIVGRPYRRTPIFSDRMTYLVLNPHWHVPTSIAVLDILPTLRTDAGYLASQNMRVLQGWGSQEREIDPRSINWSEVSAANFPYRLRQDPGPGNALGRVKFMFPNKFNVYLHDTPARDLFARTRRTFSSGCIRIEKPIDLAEYLLRGDPQWTREKILAAIDRRVEQTVRLPEAIPIHLLYWTAWADEDGSIQFRNDIYDRDRLVLEALRSGPPEPTEEK</sequence>
<organism evidence="8 9">
    <name type="scientific">candidate division TA06 bacterium DG_24</name>
    <dbReference type="NCBI Taxonomy" id="1703770"/>
    <lineage>
        <taxon>Bacteria</taxon>
        <taxon>Bacteria division TA06</taxon>
    </lineage>
</organism>
<dbReference type="EMBL" id="LIZS01000023">
    <property type="protein sequence ID" value="KPJ53309.1"/>
    <property type="molecule type" value="Genomic_DNA"/>
</dbReference>
<comment type="caution">
    <text evidence="8">The sequence shown here is derived from an EMBL/GenBank/DDBJ whole genome shotgun (WGS) entry which is preliminary data.</text>
</comment>
<dbReference type="InterPro" id="IPR038063">
    <property type="entry name" value="Transpep_catalytic_dom"/>
</dbReference>
<dbReference type="GO" id="GO:0008360">
    <property type="term" value="P:regulation of cell shape"/>
    <property type="evidence" value="ECO:0007669"/>
    <property type="project" value="UniProtKB-UniRule"/>
</dbReference>
<dbReference type="PANTHER" id="PTHR41533">
    <property type="entry name" value="L,D-TRANSPEPTIDASE HI_1667-RELATED"/>
    <property type="match status" value="1"/>
</dbReference>
<reference evidence="8 9" key="1">
    <citation type="journal article" date="2015" name="Microbiome">
        <title>Genomic resolution of linkages in carbon, nitrogen, and sulfur cycling among widespread estuary sediment bacteria.</title>
        <authorList>
            <person name="Baker B.J."/>
            <person name="Lazar C.S."/>
            <person name="Teske A.P."/>
            <person name="Dick G.J."/>
        </authorList>
    </citation>
    <scope>NUCLEOTIDE SEQUENCE [LARGE SCALE GENOMIC DNA]</scope>
    <source>
        <strain evidence="8">DG_24</strain>
    </source>
</reference>
<dbReference type="InterPro" id="IPR036366">
    <property type="entry name" value="PGBDSf"/>
</dbReference>
<feature type="active site" description="Nucleophile" evidence="6">
    <location>
        <position position="460"/>
    </location>
</feature>
<keyword evidence="3 6" id="KW-0133">Cell shape</keyword>
<evidence type="ECO:0000313" key="9">
    <source>
        <dbReference type="Proteomes" id="UP000052008"/>
    </source>
</evidence>
<dbReference type="Gene3D" id="1.10.101.10">
    <property type="entry name" value="PGBD-like superfamily/PGBD"/>
    <property type="match status" value="1"/>
</dbReference>
<dbReference type="PROSITE" id="PS52029">
    <property type="entry name" value="LD_TPASE"/>
    <property type="match status" value="1"/>
</dbReference>
<evidence type="ECO:0000256" key="6">
    <source>
        <dbReference type="PROSITE-ProRule" id="PRU01373"/>
    </source>
</evidence>
<dbReference type="SUPFAM" id="SSF141523">
    <property type="entry name" value="L,D-transpeptidase catalytic domain-like"/>
    <property type="match status" value="1"/>
</dbReference>
<dbReference type="AlphaFoldDB" id="A0A0S7WSZ9"/>
<dbReference type="InterPro" id="IPR036365">
    <property type="entry name" value="PGBD-like_sf"/>
</dbReference>
<dbReference type="Pfam" id="PF01471">
    <property type="entry name" value="PG_binding_1"/>
    <property type="match status" value="1"/>
</dbReference>
<accession>A0A0S7WSZ9</accession>
<dbReference type="GO" id="GO:0009252">
    <property type="term" value="P:peptidoglycan biosynthetic process"/>
    <property type="evidence" value="ECO:0007669"/>
    <property type="project" value="UniProtKB-UniPathway"/>
</dbReference>
<keyword evidence="5 6" id="KW-0961">Cell wall biogenesis/degradation</keyword>
<dbReference type="InterPro" id="IPR002477">
    <property type="entry name" value="Peptidoglycan-bd-like"/>
</dbReference>
<proteinExistence type="predicted"/>
<dbReference type="Pfam" id="PF03734">
    <property type="entry name" value="YkuD"/>
    <property type="match status" value="1"/>
</dbReference>
<feature type="active site" description="Proton donor/acceptor" evidence="6">
    <location>
        <position position="441"/>
    </location>
</feature>
<evidence type="ECO:0000256" key="3">
    <source>
        <dbReference type="ARBA" id="ARBA00022960"/>
    </source>
</evidence>
<dbReference type="SUPFAM" id="SSF47090">
    <property type="entry name" value="PGBD-like"/>
    <property type="match status" value="1"/>
</dbReference>
<evidence type="ECO:0000313" key="8">
    <source>
        <dbReference type="EMBL" id="KPJ53309.1"/>
    </source>
</evidence>
<keyword evidence="2" id="KW-0808">Transferase</keyword>
<dbReference type="InterPro" id="IPR005490">
    <property type="entry name" value="LD_TPept_cat_dom"/>
</dbReference>
<evidence type="ECO:0000259" key="7">
    <source>
        <dbReference type="PROSITE" id="PS52029"/>
    </source>
</evidence>
<dbReference type="STRING" id="1703770.AMJ39_05170"/>
<comment type="pathway">
    <text evidence="1 6">Cell wall biogenesis; peptidoglycan biosynthesis.</text>
</comment>
<gene>
    <name evidence="8" type="ORF">AMJ39_05170</name>
</gene>
<dbReference type="UniPathway" id="UPA00219"/>
<dbReference type="PATRIC" id="fig|1703770.3.peg.312"/>
<feature type="domain" description="L,D-TPase catalytic" evidence="7">
    <location>
        <begin position="306"/>
        <end position="486"/>
    </location>
</feature>
<dbReference type="InterPro" id="IPR052905">
    <property type="entry name" value="LD-transpeptidase_YkuD-like"/>
</dbReference>
<evidence type="ECO:0000256" key="1">
    <source>
        <dbReference type="ARBA" id="ARBA00004752"/>
    </source>
</evidence>
<dbReference type="GO" id="GO:0071555">
    <property type="term" value="P:cell wall organization"/>
    <property type="evidence" value="ECO:0007669"/>
    <property type="project" value="UniProtKB-UniRule"/>
</dbReference>
<dbReference type="PANTHER" id="PTHR41533:SF2">
    <property type="entry name" value="BLR7131 PROTEIN"/>
    <property type="match status" value="1"/>
</dbReference>
<dbReference type="Pfam" id="PF20142">
    <property type="entry name" value="Scaffold"/>
    <property type="match status" value="1"/>
</dbReference>
<dbReference type="GO" id="GO:0016740">
    <property type="term" value="F:transferase activity"/>
    <property type="evidence" value="ECO:0007669"/>
    <property type="project" value="UniProtKB-KW"/>
</dbReference>
<evidence type="ECO:0000256" key="5">
    <source>
        <dbReference type="ARBA" id="ARBA00023316"/>
    </source>
</evidence>
<evidence type="ECO:0000256" key="4">
    <source>
        <dbReference type="ARBA" id="ARBA00022984"/>
    </source>
</evidence>
<protein>
    <recommendedName>
        <fullName evidence="7">L,D-TPase catalytic domain-containing protein</fullName>
    </recommendedName>
</protein>
<keyword evidence="4 6" id="KW-0573">Peptidoglycan synthesis</keyword>
<dbReference type="Gene3D" id="2.40.440.10">
    <property type="entry name" value="L,D-transpeptidase catalytic domain-like"/>
    <property type="match status" value="1"/>
</dbReference>
<dbReference type="Proteomes" id="UP000052008">
    <property type="component" value="Unassembled WGS sequence"/>
</dbReference>
<dbReference type="InterPro" id="IPR045380">
    <property type="entry name" value="LD_TPept_scaffold_dom"/>
</dbReference>